<dbReference type="OrthoDB" id="419768at2759"/>
<dbReference type="GO" id="GO:0005789">
    <property type="term" value="C:endoplasmic reticulum membrane"/>
    <property type="evidence" value="ECO:0007669"/>
    <property type="project" value="UniProtKB-SubCell"/>
</dbReference>
<protein>
    <recommendedName>
        <fullName evidence="10">C2 domain-containing protein</fullName>
    </recommendedName>
</protein>
<dbReference type="PANTHER" id="PTHR47348">
    <property type="entry name" value="MEIOTICALLY UP-REGULATED GENE 190 PROTEIN"/>
    <property type="match status" value="1"/>
</dbReference>
<proteinExistence type="inferred from homology"/>
<accession>A0A1E3J501</accession>
<dbReference type="Pfam" id="PF25669">
    <property type="entry name" value="SMP_MUG190-like"/>
    <property type="match status" value="2"/>
</dbReference>
<feature type="region of interest" description="Disordered" evidence="9">
    <location>
        <begin position="1097"/>
        <end position="1141"/>
    </location>
</feature>
<feature type="compositionally biased region" description="Acidic residues" evidence="9">
    <location>
        <begin position="1110"/>
        <end position="1122"/>
    </location>
</feature>
<feature type="compositionally biased region" description="Basic and acidic residues" evidence="9">
    <location>
        <begin position="410"/>
        <end position="432"/>
    </location>
</feature>
<keyword evidence="8" id="KW-0472">Membrane</keyword>
<dbReference type="PANTHER" id="PTHR47348:SF3">
    <property type="entry name" value="MEIOTICALLY UP-REGULATED GENE 190 PROTEIN"/>
    <property type="match status" value="1"/>
</dbReference>
<dbReference type="SUPFAM" id="SSF49562">
    <property type="entry name" value="C2 domain (Calcium/lipid-binding domain, CaLB)"/>
    <property type="match status" value="2"/>
</dbReference>
<feature type="region of interest" description="Disordered" evidence="9">
    <location>
        <begin position="389"/>
        <end position="438"/>
    </location>
</feature>
<gene>
    <name evidence="11" type="ORF">L198_04584</name>
</gene>
<feature type="region of interest" description="Disordered" evidence="9">
    <location>
        <begin position="1"/>
        <end position="133"/>
    </location>
</feature>
<feature type="compositionally biased region" description="Polar residues" evidence="9">
    <location>
        <begin position="62"/>
        <end position="72"/>
    </location>
</feature>
<evidence type="ECO:0000256" key="1">
    <source>
        <dbReference type="ARBA" id="ARBA00004141"/>
    </source>
</evidence>
<name>A0A1E3J501_9TREE</name>
<dbReference type="GeneID" id="30193797"/>
<keyword evidence="7" id="KW-1133">Transmembrane helix</keyword>
<evidence type="ECO:0000256" key="9">
    <source>
        <dbReference type="SAM" id="MobiDB-lite"/>
    </source>
</evidence>
<organism evidence="11 12">
    <name type="scientific">Cryptococcus wingfieldii CBS 7118</name>
    <dbReference type="NCBI Taxonomy" id="1295528"/>
    <lineage>
        <taxon>Eukaryota</taxon>
        <taxon>Fungi</taxon>
        <taxon>Dikarya</taxon>
        <taxon>Basidiomycota</taxon>
        <taxon>Agaricomycotina</taxon>
        <taxon>Tremellomycetes</taxon>
        <taxon>Tremellales</taxon>
        <taxon>Cryptococcaceae</taxon>
        <taxon>Cryptococcus</taxon>
    </lineage>
</organism>
<feature type="compositionally biased region" description="Acidic residues" evidence="9">
    <location>
        <begin position="1221"/>
        <end position="1237"/>
    </location>
</feature>
<dbReference type="Pfam" id="PF01184">
    <property type="entry name" value="Gpr1_Fun34_YaaH"/>
    <property type="match status" value="1"/>
</dbReference>
<feature type="compositionally biased region" description="Low complexity" evidence="9">
    <location>
        <begin position="93"/>
        <end position="105"/>
    </location>
</feature>
<keyword evidence="5" id="KW-0677">Repeat</keyword>
<feature type="compositionally biased region" description="Polar residues" evidence="9">
    <location>
        <begin position="392"/>
        <end position="409"/>
    </location>
</feature>
<keyword evidence="4" id="KW-0812">Transmembrane</keyword>
<feature type="compositionally biased region" description="Low complexity" evidence="9">
    <location>
        <begin position="113"/>
        <end position="123"/>
    </location>
</feature>
<feature type="compositionally biased region" description="Polar residues" evidence="9">
    <location>
        <begin position="300"/>
        <end position="311"/>
    </location>
</feature>
<comment type="caution">
    <text evidence="11">The sequence shown here is derived from an EMBL/GenBank/DDBJ whole genome shotgun (WGS) entry which is preliminary data.</text>
</comment>
<comment type="subcellular location">
    <subcellularLocation>
        <location evidence="2">Endoplasmic reticulum membrane</location>
    </subcellularLocation>
    <subcellularLocation>
        <location evidence="1">Membrane</location>
        <topology evidence="1">Multi-pass membrane protein</topology>
    </subcellularLocation>
</comment>
<evidence type="ECO:0000256" key="3">
    <source>
        <dbReference type="ARBA" id="ARBA00005587"/>
    </source>
</evidence>
<feature type="region of interest" description="Disordered" evidence="9">
    <location>
        <begin position="300"/>
        <end position="361"/>
    </location>
</feature>
<keyword evidence="12" id="KW-1185">Reference proteome</keyword>
<dbReference type="RefSeq" id="XP_019031176.1">
    <property type="nucleotide sequence ID" value="XM_019176701.1"/>
</dbReference>
<dbReference type="PROSITE" id="PS50004">
    <property type="entry name" value="C2"/>
    <property type="match status" value="2"/>
</dbReference>
<dbReference type="InterPro" id="IPR000008">
    <property type="entry name" value="C2_dom"/>
</dbReference>
<evidence type="ECO:0000256" key="5">
    <source>
        <dbReference type="ARBA" id="ARBA00022737"/>
    </source>
</evidence>
<evidence type="ECO:0000256" key="8">
    <source>
        <dbReference type="ARBA" id="ARBA00023136"/>
    </source>
</evidence>
<feature type="region of interest" description="Disordered" evidence="9">
    <location>
        <begin position="1215"/>
        <end position="1246"/>
    </location>
</feature>
<evidence type="ECO:0000259" key="10">
    <source>
        <dbReference type="PROSITE" id="PS50004"/>
    </source>
</evidence>
<feature type="compositionally biased region" description="Polar residues" evidence="9">
    <location>
        <begin position="324"/>
        <end position="333"/>
    </location>
</feature>
<feature type="domain" description="C2" evidence="10">
    <location>
        <begin position="787"/>
        <end position="936"/>
    </location>
</feature>
<dbReference type="InterPro" id="IPR035892">
    <property type="entry name" value="C2_domain_sf"/>
</dbReference>
<dbReference type="CDD" id="cd04052">
    <property type="entry name" value="C2B_Tricalbin-like"/>
    <property type="match status" value="1"/>
</dbReference>
<dbReference type="GO" id="GO:0061817">
    <property type="term" value="P:endoplasmic reticulum-plasma membrane tethering"/>
    <property type="evidence" value="ECO:0007669"/>
    <property type="project" value="InterPro"/>
</dbReference>
<dbReference type="CDD" id="cd21676">
    <property type="entry name" value="SMP_Mug190"/>
    <property type="match status" value="1"/>
</dbReference>
<feature type="compositionally biased region" description="Low complexity" evidence="9">
    <location>
        <begin position="342"/>
        <end position="357"/>
    </location>
</feature>
<feature type="compositionally biased region" description="Pro residues" evidence="9">
    <location>
        <begin position="1"/>
        <end position="11"/>
    </location>
</feature>
<comment type="similarity">
    <text evidence="3">Belongs to the acetate uptake transporter (AceTr) (TC 2.A.96) family.</text>
</comment>
<feature type="compositionally biased region" description="Pro residues" evidence="9">
    <location>
        <begin position="31"/>
        <end position="41"/>
    </location>
</feature>
<dbReference type="EMBL" id="AWGH01000013">
    <property type="protein sequence ID" value="ODN95196.1"/>
    <property type="molecule type" value="Genomic_DNA"/>
</dbReference>
<feature type="domain" description="C2" evidence="10">
    <location>
        <begin position="567"/>
        <end position="691"/>
    </location>
</feature>
<evidence type="ECO:0000313" key="11">
    <source>
        <dbReference type="EMBL" id="ODN95196.1"/>
    </source>
</evidence>
<feature type="region of interest" description="Disordered" evidence="9">
    <location>
        <begin position="1006"/>
        <end position="1026"/>
    </location>
</feature>
<dbReference type="InterPro" id="IPR000791">
    <property type="entry name" value="Gpr1/Fun34/SatP-like"/>
</dbReference>
<evidence type="ECO:0000256" key="2">
    <source>
        <dbReference type="ARBA" id="ARBA00004586"/>
    </source>
</evidence>
<dbReference type="Proteomes" id="UP000094819">
    <property type="component" value="Unassembled WGS sequence"/>
</dbReference>
<dbReference type="Gene3D" id="2.60.40.150">
    <property type="entry name" value="C2 domain"/>
    <property type="match status" value="2"/>
</dbReference>
<feature type="compositionally biased region" description="Polar residues" evidence="9">
    <location>
        <begin position="1126"/>
        <end position="1141"/>
    </location>
</feature>
<evidence type="ECO:0000256" key="7">
    <source>
        <dbReference type="ARBA" id="ARBA00022989"/>
    </source>
</evidence>
<dbReference type="SMART" id="SM00239">
    <property type="entry name" value="C2"/>
    <property type="match status" value="2"/>
</dbReference>
<evidence type="ECO:0000256" key="4">
    <source>
        <dbReference type="ARBA" id="ARBA00022692"/>
    </source>
</evidence>
<evidence type="ECO:0000256" key="6">
    <source>
        <dbReference type="ARBA" id="ARBA00022824"/>
    </source>
</evidence>
<dbReference type="Pfam" id="PF00168">
    <property type="entry name" value="C2"/>
    <property type="match status" value="2"/>
</dbReference>
<reference evidence="11 12" key="1">
    <citation type="submission" date="2016-06" db="EMBL/GenBank/DDBJ databases">
        <title>Evolution of pathogenesis and genome organization in the Tremellales.</title>
        <authorList>
            <person name="Cuomo C."/>
            <person name="Litvintseva A."/>
            <person name="Heitman J."/>
            <person name="Chen Y."/>
            <person name="Sun S."/>
            <person name="Springer D."/>
            <person name="Dromer F."/>
            <person name="Young S."/>
            <person name="Zeng Q."/>
            <person name="Chapman S."/>
            <person name="Gujja S."/>
            <person name="Saif S."/>
            <person name="Birren B."/>
        </authorList>
    </citation>
    <scope>NUCLEOTIDE SEQUENCE [LARGE SCALE GENOMIC DNA]</scope>
    <source>
        <strain evidence="11 12">CBS 7118</strain>
    </source>
</reference>
<feature type="compositionally biased region" description="Low complexity" evidence="9">
    <location>
        <begin position="44"/>
        <end position="61"/>
    </location>
</feature>
<evidence type="ECO:0000313" key="12">
    <source>
        <dbReference type="Proteomes" id="UP000094819"/>
    </source>
</evidence>
<dbReference type="InterPro" id="IPR037765">
    <property type="entry name" value="C2B_Tricalbin"/>
</dbReference>
<keyword evidence="6" id="KW-0256">Endoplasmic reticulum</keyword>
<sequence>MAQPPPLPPRKPSQAPLESSSSISLAAPAMPRTPPPLPPRTPKSKVVPEPIVVPPREVVPSLQTPPSQSGDTGVTVAVTPATPKEERGEPVWASPASTGATSASSQEPHRVLGPGPSSSGSYPAAQTAEHLQSAAASSYEKAYSSVPKPALHTVTPNIPPLSTQQWVTFTSILVTLAYSRLSLLYLLVLAAGGYYGLATVHAQTRTNAPTSENIVTQKEKTMGSGDGAEAVGWVNHALYALFPLISTDVLTPFVDLMEDALSEEVPAIITSVRLDSPALGSQPLVLTSMRPLSDQEWFASLSQEDNPSQDHGSPRVGKGRRRAQSSTSKTPLTPGSRPGMFRSRSPSNASSPAESLSKTWSSSDVKINDDLLGNVRSRRLRDRLLHKITHRVPNQYSPSDGGSLSSPTSRGDDPDVEKDKEDGTRKRGGWRDEVEEDDPDAGQYVNYQIGFEYKRSEEAMQKGKGLHCLAFMGIGLKGVASAEVPVYIDVLYVKGTINVRLLLSPTPPFVKLGTFSLPTLPEFDIAANPLKKGSFNAMDLPLMKTYVKTSFASVLSSFLGPSTYTLDLDRLLLASAPSSLRLESVGCLHIILHSATDLPKADTMGSCDPYLEVGFEKSRKPVFSTRTIGNTMDPVWEEECFVLVTTDAIESGEILRIRSNDADRFSADDTLGAVLIDLASLIACSSSNGGGLQKRSDPFIADRPGMRASGTLNWSVEFCPLWQMPPEEASERLNASGQPITTPQGPEPSWLTWVKSLLPGDETDDEWLKNRKRRREDAKAWIAGKKEREVLEAEVGASETRLAGILRFHIHQCLDLEIEPTSGTYSSQPLSPGGGPPALAHITDRTSTENADPPSAYCEVYLNDKMVFKTRTKGVTPMPYFNAVSERFVRDWTKGKIVVVVRDERDREHATDPILGLVELDLQTILSKTSNITRWFPLNGGLGWGRIRLSLLWKSLDLSLPRGISGYEVSTVQIKSLAFTPVDGSDEEGKKTMRAVVRTDSDQRVVDLTPGPAHRDPGEELPTSPTISRSFSSLAPSNLTFTLPPKHHPTLAVMYRHSSSIHVSILAPRSKSRVGLRKRLGAGVIRLGGVVDGEGRRRVGVWQGGGDGGREEEDESDYDSDASGDHSQVTSPNKSYASISLHKTQSLSRIKTHMPKRSSISSRRSSRKLLGYLDIDWLLVPGISRAHKRIAKKDLRFGKVFEAWEAGRDLERDLSISSHIEEDDEEDDYESDEEDTEGAGNSKGTVSLDILDNQLGEMSDRRTHSHALHKRHKGVFQLKVARTGRYVKDKISSTVYSATNGGNSDLRAGYGRARGSDIVVEKEGLSTQTIAGILGWVSGNTFGAVTLTSYRGFWFSYACFLIPQFEVEASYAADHQERLNADGLYICCWDIITFIFLVAAHRSSVAMILLLVTLDLNFWLT</sequence>